<evidence type="ECO:0000259" key="2">
    <source>
        <dbReference type="PROSITE" id="PS50883"/>
    </source>
</evidence>
<name>A0AAW2H905_9NEOP</name>
<dbReference type="InterPro" id="IPR050706">
    <property type="entry name" value="Cyclic-di-GMP_PDE-like"/>
</dbReference>
<dbReference type="GO" id="GO:0005886">
    <property type="term" value="C:plasma membrane"/>
    <property type="evidence" value="ECO:0007669"/>
    <property type="project" value="InterPro"/>
</dbReference>
<protein>
    <recommendedName>
        <fullName evidence="5">Diguanylate cyclase/phosphodiesterase</fullName>
    </recommendedName>
</protein>
<feature type="domain" description="GGDEF" evidence="3">
    <location>
        <begin position="321"/>
        <end position="457"/>
    </location>
</feature>
<accession>A0AAW2H905</accession>
<dbReference type="SMART" id="SM00052">
    <property type="entry name" value="EAL"/>
    <property type="match status" value="1"/>
</dbReference>
<sequence>MDWVSAAFPLGYTFGRLGNFFNAELYGRPVEGGMLFPNAQSYPLSNPEVLAFAKEIGAPLKDNRAYINLPRHPSQLYEALGEGLKAVKSQNNKILIVDENLQRAKEFASRLEALNYSLLSLCSNLEMVKQTIAMRGRPTLALVKVDLAKKWEGLSIVNWLWDTHAVSSLLVLQDLSVQTIEELKKVKHLGLILLPYRCLEEEKVFASSIKDLIVLRSYEGNLIYCDETLFDFFNQKQLTLQEVYLLSSQLEEIAPVEISFLDVNSKPVKLIISIKDLRQIRVLEKKLTYYKRHDTLTGLLKRQIFFQEIENLYARSRISNESHILLYLDIDRFQSLNENLGEENSNRILKEISTILQESVNFSKENLVSRIGSDDFAILLKGTNTYKALELAWFIKRNIANIDLSRYESVIKQLPVSIGLARFNAGFKNASAVLSAAQNTCKVAKESGGNQIRIFEAEEEIFKNQRSKLLWISSLTKALDNNLFQLFYQHIVPLKEGLLPKIEVLLRFYNEEGERVSPQEFILVAESNGLMPEIDKWVIRNALACFHEFNRLQKEDYLFSINISAETIKRTDITDFILQEIETNKIPHHMIYFEITETALIENINVVKEFVIKLKESDIACSLDDFGNGYTSFSSLKELPVEVLKVDGLFIRNITTNQVSQAVVHALRQLTEAMNILMVAEFIENEEILEVVKRLGSDYGQGHLWGVPKPLLSKSEL</sequence>
<dbReference type="PROSITE" id="PS50887">
    <property type="entry name" value="GGDEF"/>
    <property type="match status" value="1"/>
</dbReference>
<proteinExistence type="predicted"/>
<dbReference type="SMART" id="SM00267">
    <property type="entry name" value="GGDEF"/>
    <property type="match status" value="1"/>
</dbReference>
<dbReference type="CDD" id="cd01948">
    <property type="entry name" value="EAL"/>
    <property type="match status" value="1"/>
</dbReference>
<dbReference type="InterPro" id="IPR043128">
    <property type="entry name" value="Rev_trsase/Diguanyl_cyclase"/>
</dbReference>
<dbReference type="PANTHER" id="PTHR33121:SF23">
    <property type="entry name" value="CYCLIC DI-GMP PHOSPHODIESTERASE PDEB"/>
    <property type="match status" value="1"/>
</dbReference>
<dbReference type="InterPro" id="IPR035919">
    <property type="entry name" value="EAL_sf"/>
</dbReference>
<dbReference type="GO" id="GO:0071111">
    <property type="term" value="F:cyclic-guanylate-specific phosphodiesterase activity"/>
    <property type="evidence" value="ECO:0007669"/>
    <property type="project" value="InterPro"/>
</dbReference>
<dbReference type="AlphaFoldDB" id="A0AAW2H905"/>
<dbReference type="SUPFAM" id="SSF141868">
    <property type="entry name" value="EAL domain-like"/>
    <property type="match status" value="1"/>
</dbReference>
<dbReference type="Gene3D" id="3.30.70.270">
    <property type="match status" value="1"/>
</dbReference>
<dbReference type="SUPFAM" id="SSF55073">
    <property type="entry name" value="Nucleotide cyclase"/>
    <property type="match status" value="1"/>
</dbReference>
<dbReference type="PANTHER" id="PTHR33121">
    <property type="entry name" value="CYCLIC DI-GMP PHOSPHODIESTERASE PDEF"/>
    <property type="match status" value="1"/>
</dbReference>
<dbReference type="PROSITE" id="PS01311">
    <property type="entry name" value="LGT"/>
    <property type="match status" value="1"/>
</dbReference>
<comment type="caution">
    <text evidence="4">The sequence shown here is derived from an EMBL/GenBank/DDBJ whole genome shotgun (WGS) entry which is preliminary data.</text>
</comment>
<dbReference type="Gene3D" id="3.20.20.450">
    <property type="entry name" value="EAL domain"/>
    <property type="match status" value="1"/>
</dbReference>
<evidence type="ECO:0000256" key="1">
    <source>
        <dbReference type="ARBA" id="ARBA00023239"/>
    </source>
</evidence>
<dbReference type="GO" id="GO:0016829">
    <property type="term" value="F:lyase activity"/>
    <property type="evidence" value="ECO:0007669"/>
    <property type="project" value="UniProtKB-KW"/>
</dbReference>
<dbReference type="InterPro" id="IPR001640">
    <property type="entry name" value="Lgt"/>
</dbReference>
<dbReference type="CDD" id="cd01949">
    <property type="entry name" value="GGDEF"/>
    <property type="match status" value="1"/>
</dbReference>
<dbReference type="Pfam" id="PF00563">
    <property type="entry name" value="EAL"/>
    <property type="match status" value="1"/>
</dbReference>
<dbReference type="GO" id="GO:0008961">
    <property type="term" value="F:phosphatidylglycerol-prolipoprotein diacylglyceryl transferase activity"/>
    <property type="evidence" value="ECO:0007669"/>
    <property type="project" value="InterPro"/>
</dbReference>
<evidence type="ECO:0000259" key="3">
    <source>
        <dbReference type="PROSITE" id="PS50887"/>
    </source>
</evidence>
<reference evidence="4" key="1">
    <citation type="journal article" date="2024" name="Gigascience">
        <title>Chromosome-level genome of the poultry shaft louse Menopon gallinae provides insight into the host-switching and adaptive evolution of parasitic lice.</title>
        <authorList>
            <person name="Xu Y."/>
            <person name="Ma L."/>
            <person name="Liu S."/>
            <person name="Liang Y."/>
            <person name="Liu Q."/>
            <person name="He Z."/>
            <person name="Tian L."/>
            <person name="Duan Y."/>
            <person name="Cai W."/>
            <person name="Li H."/>
            <person name="Song F."/>
        </authorList>
    </citation>
    <scope>NUCLEOTIDE SEQUENCE</scope>
    <source>
        <strain evidence="4">Cailab_2023a</strain>
    </source>
</reference>
<evidence type="ECO:0008006" key="5">
    <source>
        <dbReference type="Google" id="ProtNLM"/>
    </source>
</evidence>
<dbReference type="InterPro" id="IPR029787">
    <property type="entry name" value="Nucleotide_cyclase"/>
</dbReference>
<gene>
    <name evidence="4" type="ORF">PYX00_011903</name>
</gene>
<dbReference type="Pfam" id="PF01790">
    <property type="entry name" value="LGT"/>
    <property type="match status" value="1"/>
</dbReference>
<dbReference type="NCBIfam" id="TIGR00254">
    <property type="entry name" value="GGDEF"/>
    <property type="match status" value="1"/>
</dbReference>
<dbReference type="Pfam" id="PF00990">
    <property type="entry name" value="GGDEF"/>
    <property type="match status" value="1"/>
</dbReference>
<dbReference type="GO" id="GO:0042158">
    <property type="term" value="P:lipoprotein biosynthetic process"/>
    <property type="evidence" value="ECO:0007669"/>
    <property type="project" value="InterPro"/>
</dbReference>
<evidence type="ECO:0000313" key="4">
    <source>
        <dbReference type="EMBL" id="KAL0266186.1"/>
    </source>
</evidence>
<dbReference type="PROSITE" id="PS50883">
    <property type="entry name" value="EAL"/>
    <property type="match status" value="1"/>
</dbReference>
<dbReference type="InterPro" id="IPR000160">
    <property type="entry name" value="GGDEF_dom"/>
</dbReference>
<feature type="domain" description="EAL" evidence="2">
    <location>
        <begin position="468"/>
        <end position="717"/>
    </location>
</feature>
<keyword evidence="1" id="KW-0456">Lyase</keyword>
<organism evidence="4">
    <name type="scientific">Menopon gallinae</name>
    <name type="common">poultry shaft louse</name>
    <dbReference type="NCBI Taxonomy" id="328185"/>
    <lineage>
        <taxon>Eukaryota</taxon>
        <taxon>Metazoa</taxon>
        <taxon>Ecdysozoa</taxon>
        <taxon>Arthropoda</taxon>
        <taxon>Hexapoda</taxon>
        <taxon>Insecta</taxon>
        <taxon>Pterygota</taxon>
        <taxon>Neoptera</taxon>
        <taxon>Paraneoptera</taxon>
        <taxon>Psocodea</taxon>
        <taxon>Troctomorpha</taxon>
        <taxon>Phthiraptera</taxon>
        <taxon>Amblycera</taxon>
        <taxon>Menoponidae</taxon>
        <taxon>Menopon</taxon>
    </lineage>
</organism>
<dbReference type="EMBL" id="JARGDH010000006">
    <property type="protein sequence ID" value="KAL0266186.1"/>
    <property type="molecule type" value="Genomic_DNA"/>
</dbReference>
<dbReference type="InterPro" id="IPR001633">
    <property type="entry name" value="EAL_dom"/>
</dbReference>